<dbReference type="InterPro" id="IPR000200">
    <property type="entry name" value="Peptidase_C10"/>
</dbReference>
<keyword evidence="3 7" id="KW-0732">Signal</keyword>
<reference evidence="9" key="1">
    <citation type="submission" date="2024-07" db="EMBL/GenBank/DDBJ databases">
        <title>Complete genome sequence of Prevotella sp. YM-2024 GTC17253.</title>
        <authorList>
            <person name="Hayashi M."/>
            <person name="Muto Y."/>
            <person name="Tanaka K."/>
            <person name="Niwa H."/>
        </authorList>
    </citation>
    <scope>NUCLEOTIDE SEQUENCE</scope>
    <source>
        <strain evidence="9">GTC17253</strain>
    </source>
</reference>
<dbReference type="InterPro" id="IPR025896">
    <property type="entry name" value="Spi_Prtas-inh"/>
</dbReference>
<organism evidence="9">
    <name type="scientific">Prevotella sp. GTC17253</name>
    <dbReference type="NCBI Taxonomy" id="3236793"/>
    <lineage>
        <taxon>Bacteria</taxon>
        <taxon>Pseudomonadati</taxon>
        <taxon>Bacteroidota</taxon>
        <taxon>Bacteroidia</taxon>
        <taxon>Bacteroidales</taxon>
        <taxon>Prevotellaceae</taxon>
        <taxon>Prevotella</taxon>
    </lineage>
</organism>
<dbReference type="AlphaFoldDB" id="A0AB33ILL0"/>
<dbReference type="NCBIfam" id="TIGR04183">
    <property type="entry name" value="Por_Secre_tail"/>
    <property type="match status" value="1"/>
</dbReference>
<keyword evidence="4" id="KW-0378">Hydrolase</keyword>
<sequence length="838" mass="95016">MNRKAFLSVLAALLVLPSFLQAQPITSRRAAKIASKYIDKVAKKAHTRAVESAKSSYYIFNDADGRGFVIVAGDGRMNEVVGYSKTGRINMAAMPPALQVYLADYERYVKALGTTNVHYEATATKQSVGPLLKTKWNQDSPYNDMAPLLDGRRPPIGCVATAVSQVMNYHQWPKRGKGEYSYTPSYRRGELSYGLQQVNFEKSVYQWDKMTQDCKEPEARTAVAKLMYDVSVGVRMDFKPEASGAHIDNAVDALKNYFDYQADLIQREYMSSAAFMETLRNELRDGFPVVFSGSPETSGMGHAWVCDGFDEQGLFSMNWGWGGASDGYFDLSYLNPNERGAGGSGIGGFVRTQRFIRVHPNKPDTKKLESLRMAFDFKENGYICPDRTETTRQEGLELKFENIGNFSSSQEFKSRIGIGIFKRLDEKPIETIDFGDEYTQTALPLGTCFYKVNKKITFENLQDGVYYLHPMTMTIDKETEWHKTGRACYIKIQVAGDKVSVIERTDIPALKLVNTPTGAMEVPSGTLAEYSIRIANMSTLHFKGDLQIVLKGQGKEYTYQPVNSTYRFMDNTEQTRKISIDFPSEMETGEYELHFMFDYQELTTNNGKHELTQLETPLKVKVWNTSKDAYLNYMGTYITNGYVQMLEDKLSVEQHLDMQIFAKAINMGKKEFKGELHYMLEDVDSKQRLNLENKPYVLAPGASAPTPLPIFSMKDHLSKMAAGHSYRVVTEVYNEGKKEYEWVHRQQVLMRDFTTDIHSHNGSEGYKATYQRDNQTLTIDTDKLLPSLAVYSANGTLVFSRQHLQAGHHEISLSHLGSGIYIIATQYNNERKVMRIMK</sequence>
<evidence type="ECO:0000313" key="9">
    <source>
        <dbReference type="EMBL" id="BFO70293.1"/>
    </source>
</evidence>
<proteinExistence type="inferred from homology"/>
<gene>
    <name evidence="9" type="ORF">GTC17253_02590</name>
</gene>
<feature type="active site" description="Proton acceptor" evidence="6">
    <location>
        <position position="302"/>
    </location>
</feature>
<comment type="similarity">
    <text evidence="1">Belongs to the peptidase C10 family.</text>
</comment>
<feature type="domain" description="Spi protease inhibitor" evidence="8">
    <location>
        <begin position="22"/>
        <end position="108"/>
    </location>
</feature>
<feature type="chain" id="PRO_5044227645" description="Spi protease inhibitor domain-containing protein" evidence="7">
    <location>
        <begin position="23"/>
        <end position="838"/>
    </location>
</feature>
<evidence type="ECO:0000256" key="4">
    <source>
        <dbReference type="ARBA" id="ARBA00022801"/>
    </source>
</evidence>
<dbReference type="GO" id="GO:0006508">
    <property type="term" value="P:proteolysis"/>
    <property type="evidence" value="ECO:0007669"/>
    <property type="project" value="UniProtKB-KW"/>
</dbReference>
<keyword evidence="5" id="KW-0788">Thiol protease</keyword>
<dbReference type="PRINTS" id="PR00797">
    <property type="entry name" value="STREPTOPAIN"/>
</dbReference>
<dbReference type="SUPFAM" id="SSF54001">
    <property type="entry name" value="Cysteine proteinases"/>
    <property type="match status" value="1"/>
</dbReference>
<keyword evidence="2" id="KW-0645">Protease</keyword>
<dbReference type="InterPro" id="IPR044934">
    <property type="entry name" value="Streptopain_sf"/>
</dbReference>
<feature type="signal peptide" evidence="7">
    <location>
        <begin position="1"/>
        <end position="22"/>
    </location>
</feature>
<accession>A0AB33ILL0</accession>
<evidence type="ECO:0000256" key="5">
    <source>
        <dbReference type="ARBA" id="ARBA00022807"/>
    </source>
</evidence>
<dbReference type="Gene3D" id="3.90.70.50">
    <property type="entry name" value="Peptidase C10, streptopain"/>
    <property type="match status" value="1"/>
</dbReference>
<dbReference type="InterPro" id="IPR026444">
    <property type="entry name" value="Secre_tail"/>
</dbReference>
<evidence type="ECO:0000256" key="7">
    <source>
        <dbReference type="SAM" id="SignalP"/>
    </source>
</evidence>
<evidence type="ECO:0000256" key="2">
    <source>
        <dbReference type="ARBA" id="ARBA00022670"/>
    </source>
</evidence>
<dbReference type="GO" id="GO:0008234">
    <property type="term" value="F:cysteine-type peptidase activity"/>
    <property type="evidence" value="ECO:0007669"/>
    <property type="project" value="UniProtKB-KW"/>
</dbReference>
<evidence type="ECO:0000256" key="3">
    <source>
        <dbReference type="ARBA" id="ARBA00022729"/>
    </source>
</evidence>
<name>A0AB33ILL0_9BACT</name>
<evidence type="ECO:0000259" key="8">
    <source>
        <dbReference type="Pfam" id="PF13734"/>
    </source>
</evidence>
<evidence type="ECO:0000256" key="1">
    <source>
        <dbReference type="ARBA" id="ARBA00009693"/>
    </source>
</evidence>
<dbReference type="Pfam" id="PF01640">
    <property type="entry name" value="Peptidase_C10"/>
    <property type="match status" value="1"/>
</dbReference>
<feature type="active site" description="Nucleophile" evidence="6">
    <location>
        <position position="158"/>
    </location>
</feature>
<dbReference type="InterPro" id="IPR038765">
    <property type="entry name" value="Papain-like_cys_pep_sf"/>
</dbReference>
<dbReference type="Pfam" id="PF13734">
    <property type="entry name" value="Inhibitor_I69"/>
    <property type="match status" value="1"/>
</dbReference>
<evidence type="ECO:0000256" key="6">
    <source>
        <dbReference type="PIRSR" id="PIRSR600200-1"/>
    </source>
</evidence>
<protein>
    <recommendedName>
        <fullName evidence="8">Spi protease inhibitor domain-containing protein</fullName>
    </recommendedName>
</protein>
<dbReference type="EMBL" id="AP035785">
    <property type="protein sequence ID" value="BFO70293.1"/>
    <property type="molecule type" value="Genomic_DNA"/>
</dbReference>